<dbReference type="Proteomes" id="UP000261011">
    <property type="component" value="Unassembled WGS sequence"/>
</dbReference>
<dbReference type="PANTHER" id="PTHR40055">
    <property type="entry name" value="TRANSCRIPTIONAL REGULATOR YGIV-RELATED"/>
    <property type="match status" value="1"/>
</dbReference>
<dbReference type="EMBL" id="QVEU01000007">
    <property type="protein sequence ID" value="RGB75102.1"/>
    <property type="molecule type" value="Genomic_DNA"/>
</dbReference>
<dbReference type="InterPro" id="IPR050908">
    <property type="entry name" value="SmbC-like"/>
</dbReference>
<sequence length="157" mass="18608">MNFYLKCELENIPDSEFIYMRRVGEYGPENKILMERFKSWLKNNVTSDENTTILSIALDNPELVSPNECRYDVGMIFKDDFIENDIEEKIYSRKIGGGKYLVYLIPHNQESIQSIWINYHKVLIQKGYSQDYKRPIVERYKKSLVDNHLCELCVPII</sequence>
<accession>A0A3E2THL0</accession>
<dbReference type="OrthoDB" id="5337216at2"/>
<dbReference type="InterPro" id="IPR010499">
    <property type="entry name" value="AraC_E-bd"/>
</dbReference>
<dbReference type="InterPro" id="IPR011256">
    <property type="entry name" value="Reg_factor_effector_dom_sf"/>
</dbReference>
<gene>
    <name evidence="2" type="ORF">DXA39_07395</name>
</gene>
<dbReference type="SMART" id="SM00871">
    <property type="entry name" value="AraC_E_bind"/>
    <property type="match status" value="1"/>
</dbReference>
<dbReference type="SUPFAM" id="SSF55136">
    <property type="entry name" value="Probable bacterial effector-binding domain"/>
    <property type="match status" value="1"/>
</dbReference>
<dbReference type="InterPro" id="IPR029442">
    <property type="entry name" value="GyrI-like"/>
</dbReference>
<proteinExistence type="predicted"/>
<keyword evidence="3" id="KW-1185">Reference proteome</keyword>
<protein>
    <submittedName>
        <fullName evidence="2">DNA gyrase inhibitor</fullName>
    </submittedName>
</protein>
<dbReference type="RefSeq" id="WP_117522078.1">
    <property type="nucleotide sequence ID" value="NZ_AP031484.1"/>
</dbReference>
<reference evidence="2 3" key="1">
    <citation type="submission" date="2018-08" db="EMBL/GenBank/DDBJ databases">
        <title>A genome reference for cultivated species of the human gut microbiota.</title>
        <authorList>
            <person name="Zou Y."/>
            <person name="Xue W."/>
            <person name="Luo G."/>
        </authorList>
    </citation>
    <scope>NUCLEOTIDE SEQUENCE [LARGE SCALE GENOMIC DNA]</scope>
    <source>
        <strain evidence="2 3">OF01-3</strain>
    </source>
</reference>
<dbReference type="AlphaFoldDB" id="A0A3E2THL0"/>
<organism evidence="2 3">
    <name type="scientific">Anaerococcus nagyae</name>
    <dbReference type="NCBI Taxonomy" id="1755241"/>
    <lineage>
        <taxon>Bacteria</taxon>
        <taxon>Bacillati</taxon>
        <taxon>Bacillota</taxon>
        <taxon>Tissierellia</taxon>
        <taxon>Tissierellales</taxon>
        <taxon>Peptoniphilaceae</taxon>
        <taxon>Anaerococcus</taxon>
    </lineage>
</organism>
<feature type="domain" description="AraC effector-binding" evidence="1">
    <location>
        <begin position="5"/>
        <end position="157"/>
    </location>
</feature>
<dbReference type="Gene3D" id="3.20.80.10">
    <property type="entry name" value="Regulatory factor, effector binding domain"/>
    <property type="match status" value="1"/>
</dbReference>
<dbReference type="PANTHER" id="PTHR40055:SF1">
    <property type="entry name" value="TRANSCRIPTIONAL REGULATOR YGIV-RELATED"/>
    <property type="match status" value="1"/>
</dbReference>
<name>A0A3E2THL0_9FIRM</name>
<evidence type="ECO:0000313" key="3">
    <source>
        <dbReference type="Proteomes" id="UP000261011"/>
    </source>
</evidence>
<comment type="caution">
    <text evidence="2">The sequence shown here is derived from an EMBL/GenBank/DDBJ whole genome shotgun (WGS) entry which is preliminary data.</text>
</comment>
<evidence type="ECO:0000313" key="2">
    <source>
        <dbReference type="EMBL" id="RGB75102.1"/>
    </source>
</evidence>
<dbReference type="Pfam" id="PF06445">
    <property type="entry name" value="GyrI-like"/>
    <property type="match status" value="1"/>
</dbReference>
<evidence type="ECO:0000259" key="1">
    <source>
        <dbReference type="SMART" id="SM00871"/>
    </source>
</evidence>